<comment type="caution">
    <text evidence="2">The sequence shown here is derived from an EMBL/GenBank/DDBJ whole genome shotgun (WGS) entry which is preliminary data.</text>
</comment>
<evidence type="ECO:0000313" key="3">
    <source>
        <dbReference type="Proteomes" id="UP000729402"/>
    </source>
</evidence>
<evidence type="ECO:0000313" key="2">
    <source>
        <dbReference type="EMBL" id="KAG8093439.1"/>
    </source>
</evidence>
<proteinExistence type="predicted"/>
<reference evidence="2" key="2">
    <citation type="submission" date="2021-02" db="EMBL/GenBank/DDBJ databases">
        <authorList>
            <person name="Kimball J.A."/>
            <person name="Haas M.W."/>
            <person name="Macchietto M."/>
            <person name="Kono T."/>
            <person name="Duquette J."/>
            <person name="Shao M."/>
        </authorList>
    </citation>
    <scope>NUCLEOTIDE SEQUENCE</scope>
    <source>
        <tissue evidence="2">Fresh leaf tissue</tissue>
    </source>
</reference>
<gene>
    <name evidence="2" type="ORF">GUJ93_ZPchr0012g19033</name>
</gene>
<dbReference type="EMBL" id="JAAALK010000080">
    <property type="protein sequence ID" value="KAG8093439.1"/>
    <property type="molecule type" value="Genomic_DNA"/>
</dbReference>
<protein>
    <submittedName>
        <fullName evidence="2">Uncharacterized protein</fullName>
    </submittedName>
</protein>
<organism evidence="2 3">
    <name type="scientific">Zizania palustris</name>
    <name type="common">Northern wild rice</name>
    <dbReference type="NCBI Taxonomy" id="103762"/>
    <lineage>
        <taxon>Eukaryota</taxon>
        <taxon>Viridiplantae</taxon>
        <taxon>Streptophyta</taxon>
        <taxon>Embryophyta</taxon>
        <taxon>Tracheophyta</taxon>
        <taxon>Spermatophyta</taxon>
        <taxon>Magnoliopsida</taxon>
        <taxon>Liliopsida</taxon>
        <taxon>Poales</taxon>
        <taxon>Poaceae</taxon>
        <taxon>BOP clade</taxon>
        <taxon>Oryzoideae</taxon>
        <taxon>Oryzeae</taxon>
        <taxon>Zizaniinae</taxon>
        <taxon>Zizania</taxon>
    </lineage>
</organism>
<dbReference type="OrthoDB" id="685187at2759"/>
<feature type="coiled-coil region" evidence="1">
    <location>
        <begin position="148"/>
        <end position="203"/>
    </location>
</feature>
<keyword evidence="3" id="KW-1185">Reference proteome</keyword>
<reference evidence="2" key="1">
    <citation type="journal article" date="2021" name="bioRxiv">
        <title>Whole Genome Assembly and Annotation of Northern Wild Rice, Zizania palustris L., Supports a Whole Genome Duplication in the Zizania Genus.</title>
        <authorList>
            <person name="Haas M."/>
            <person name="Kono T."/>
            <person name="Macchietto M."/>
            <person name="Millas R."/>
            <person name="McGilp L."/>
            <person name="Shao M."/>
            <person name="Duquette J."/>
            <person name="Hirsch C.N."/>
            <person name="Kimball J."/>
        </authorList>
    </citation>
    <scope>NUCLEOTIDE SEQUENCE</scope>
    <source>
        <tissue evidence="2">Fresh leaf tissue</tissue>
    </source>
</reference>
<evidence type="ECO:0000256" key="1">
    <source>
        <dbReference type="SAM" id="Coils"/>
    </source>
</evidence>
<dbReference type="Proteomes" id="UP000729402">
    <property type="component" value="Unassembled WGS sequence"/>
</dbReference>
<name>A0A8J5WSF8_ZIZPA</name>
<dbReference type="AlphaFoldDB" id="A0A8J5WSF8"/>
<sequence>MAATVTASSSSNRAEVDTSRAFRSVKEAVALFGERLLVRETQFRPNAGGYTGRRGVRDGNSRSNTIAASYAKLEGGDGVRFGSQSKPSAISANAKHGESSGKLATSLVSDAAPMYLVPSSPPFFASSPSLSLANDDDDAGDVVVMSSIKKVEEEAAKARQEMVQLKRRLAEMELAMATLSAKLHRALSKLAHMEADRAAAERTRIQRRDGRDMALTVWAAAEQRRRHHPSATRQPLRQLLRLGEADDEVQVANGQRRTVAPSTSRRKVQKQKPIVPLVVPLINGIIFSKKKRINDKESLYMKELYSLLRLS</sequence>
<accession>A0A8J5WSF8</accession>
<keyword evidence="1" id="KW-0175">Coiled coil</keyword>